<dbReference type="Pfam" id="PF00612">
    <property type="entry name" value="IQ"/>
    <property type="match status" value="3"/>
</dbReference>
<dbReference type="Gene3D" id="1.10.418.10">
    <property type="entry name" value="Calponin-like domain"/>
    <property type="match status" value="1"/>
</dbReference>
<dbReference type="SMART" id="SM00033">
    <property type="entry name" value="CH"/>
    <property type="match status" value="1"/>
</dbReference>
<feature type="compositionally biased region" description="Low complexity" evidence="2">
    <location>
        <begin position="169"/>
        <end position="187"/>
    </location>
</feature>
<dbReference type="SUPFAM" id="SSF143885">
    <property type="entry name" value="RGC domain-like"/>
    <property type="match status" value="1"/>
</dbReference>
<proteinExistence type="predicted"/>
<name>A0A165R155_EXIGL</name>
<feature type="compositionally biased region" description="Basic and acidic residues" evidence="2">
    <location>
        <begin position="76"/>
        <end position="88"/>
    </location>
</feature>
<keyword evidence="6" id="KW-1185">Reference proteome</keyword>
<dbReference type="PANTHER" id="PTHR14149">
    <property type="entry name" value="RAS GTPASE-ACTIVATING PROTEIN WITH IQ MOTIF"/>
    <property type="match status" value="1"/>
</dbReference>
<feature type="domain" description="Calponin-homology (CH)" evidence="4">
    <location>
        <begin position="617"/>
        <end position="729"/>
    </location>
</feature>
<keyword evidence="1" id="KW-0175">Coiled coil</keyword>
<evidence type="ECO:0000313" key="6">
    <source>
        <dbReference type="Proteomes" id="UP000077266"/>
    </source>
</evidence>
<dbReference type="Gene3D" id="1.10.506.10">
    <property type="entry name" value="GTPase Activation - p120gap, domain 1"/>
    <property type="match status" value="1"/>
</dbReference>
<evidence type="ECO:0000256" key="2">
    <source>
        <dbReference type="SAM" id="MobiDB-lite"/>
    </source>
</evidence>
<evidence type="ECO:0008006" key="7">
    <source>
        <dbReference type="Google" id="ProtNLM"/>
    </source>
</evidence>
<dbReference type="PROSITE" id="PS50096">
    <property type="entry name" value="IQ"/>
    <property type="match status" value="10"/>
</dbReference>
<dbReference type="InterPro" id="IPR000593">
    <property type="entry name" value="RasGAP_C"/>
</dbReference>
<dbReference type="OrthoDB" id="775356at2759"/>
<feature type="compositionally biased region" description="Acidic residues" evidence="2">
    <location>
        <begin position="434"/>
        <end position="449"/>
    </location>
</feature>
<feature type="region of interest" description="Disordered" evidence="2">
    <location>
        <begin position="425"/>
        <end position="533"/>
    </location>
</feature>
<feature type="region of interest" description="Disordered" evidence="2">
    <location>
        <begin position="36"/>
        <end position="397"/>
    </location>
</feature>
<dbReference type="SUPFAM" id="SSF47576">
    <property type="entry name" value="Calponin-homology domain, CH-domain"/>
    <property type="match status" value="1"/>
</dbReference>
<evidence type="ECO:0000313" key="5">
    <source>
        <dbReference type="EMBL" id="KZW04349.1"/>
    </source>
</evidence>
<sequence length="1997" mass="225125">MASDGNGQQGSSSSPPLSGAPGAFAYQTRLLERTASLSRSGSIASRGIFPQPTNNTPSGTRRWTPSHRVANSMDSVRNRWEEKARADAQDVFNNNAPPPPASPAPSASPDITPESSPAPSRTAAFSSATVSKRHTLSSPVTTPILPQMTSSTTGSGSARPWSPSQSTFPRPASPSSSTGTGTVTGRRYNQFTAPAPPQSSLERTQSIPPRVRRSTLEMSSASSSSSADPFTRPSPAPSPASSSFIDSQESPSRETVSHPFGTLRRTHSITASARELPATPSSSSPNQFATLRRTFGNDPSSPTSPASSQFATVRRAVPAEPSSPSPLSQFGTLRRAPSVESRPRPQSVDFSRDSLRRTPSVEASPRPPIQTTRFEDSPSISSVAESSSPAPSSVMNVTPYRSSYMANKKAGLYGTNAIGRKLGRHLPRIASGDGNEDWPTEKEDEEDEPIPIPRASLRGKKGVMVLQQLEERERQRELDKERKEKEREERERQEALEEVRRDRRARRGDWVRDEKPLPVEPMSPTTPAPAPLSPIKTRTHIILPEPPSSLSPMSPTKTGVVLPELPGDDVTGMRGRLRLSRDPGRVPATPSAPQPMSTRFGLWADVQRHLLQAYEYLCHVGEAQQWIEGCLGEELEFGVVEMEEGLRNGVVLAKLANGLAKEWDARAVIRRIYEHPKLSFRHSDNINIFLDFVRTVGLPECFIFELTDLYDKKNIPKVIYCIHALSHLLARRGLASKMGNLLGRLQFSDDQLRQTQKGLKDAGVPMPNFSAVGRELAREINEEPEETEEERRDRELEEAKDSVIALQTIARGFLARKAQTARLMRLRIAERAITKLQARCRGALLRQTIKEQREAQVNLVPWATALQALARGVVARRQWRARIARIRATSKIVARVQAQARGVLVRRRYARLKAALRTSKMSFVKLQAVARAKVVRKGHTELSKTFLQPVVMSSVVGVQAAARGFLERRKADAHQAVLSSIEPAMLGLQAHLRGLLVRRRVRAQLAKLDDVGDVVVRIQAAARAFLARRRLLLLIRALRKVSPVVMQLQAQARAKLLRQKQEQLTKSLHEVTIIKNVTNFQALARAAITRNRGVEQLKQLEFLAPDVVGFQAQCRGALVRDEFWAWRRYLHESQEEATYLQKLIRGVGVRKAFQTKLKYYRGNLDKVVKIQALYRAKETREQYKQLTVGKNVSVNTIKNFVHLLDDSEADFEDEIDLERMRKRVVEGIREVQTLENEVAELDVKIGLVVQNVKSFEEVARTRRRHGADTIGAHTARSSVLAAHGDPFASPSTLDAATHRKLELYQQLFYLLQTRPEYYSRLFYRLSRVDLPDKTKRLAERVILTLFGYGQDRREEYLLLKLLQASAVAEIKSAPTIRELFTGQPMYINVAVQYVKSRQVPYVKETLQVIVRAVIDEHDLDLETDPVTIYNNRINREEMESGAVSSKRRNIQYHEAVTDPETRAEFIRHLQKLHALTKDFVNAITLSTKKMPYGMRCLARETLQAAKQHFPNERDETHAAFIGRLIYYRYIHPAIIAPEIFDIVPSAIGTVARKNLSAISKMLLQISSGAIFGEEDVCLMPLNEYVAEAIKQMNAWFFEVANVHEAEIVFHAHEFLDATVQPKPIYISPNEVYSMHTLLVQHLPHLAFSPEDPLRVIIHELDGVPHFGSDELKDARDRAITLELTNRFANVQDPHAEEKALWVQAKRGVLAILRVQPTMDLYDSLMTDVTDDHEAIWADIVDNQIATDRLRHRRNRRMPSTTGHEVAYRLEDIQSLSFREVKIRAISYLLELEKLGKVTRTDGYQAILNAIAGDVRSKHRKRLQRQAEIESMQEALRYLAERKKGFEEQLSSYNHYVENTMSTMQRGKGKKRFVLPFTKQFFHQRDVQRSGKGAQFGSFKYSAQELYDKSILLSMDQFSPRQFEKIDIVISSDRMHVFTMEIFNNTLGTSTLVASTELRMEDLLQAQFENRISLPLFDGMVKVHVNFLLYQINKKFYV</sequence>
<dbReference type="InterPro" id="IPR001715">
    <property type="entry name" value="CH_dom"/>
</dbReference>
<dbReference type="InterPro" id="IPR036872">
    <property type="entry name" value="CH_dom_sf"/>
</dbReference>
<organism evidence="5 6">
    <name type="scientific">Exidia glandulosa HHB12029</name>
    <dbReference type="NCBI Taxonomy" id="1314781"/>
    <lineage>
        <taxon>Eukaryota</taxon>
        <taxon>Fungi</taxon>
        <taxon>Dikarya</taxon>
        <taxon>Basidiomycota</taxon>
        <taxon>Agaricomycotina</taxon>
        <taxon>Agaricomycetes</taxon>
        <taxon>Auriculariales</taxon>
        <taxon>Exidiaceae</taxon>
        <taxon>Exidia</taxon>
    </lineage>
</organism>
<dbReference type="GO" id="GO:1903479">
    <property type="term" value="P:mitotic actomyosin contractile ring assembly actin filament organization"/>
    <property type="evidence" value="ECO:0007669"/>
    <property type="project" value="TreeGrafter"/>
</dbReference>
<dbReference type="PROSITE" id="PS50018">
    <property type="entry name" value="RAS_GTPASE_ACTIV_2"/>
    <property type="match status" value="1"/>
</dbReference>
<feature type="compositionally biased region" description="Polar residues" evidence="2">
    <location>
        <begin position="279"/>
        <end position="289"/>
    </location>
</feature>
<reference evidence="5 6" key="1">
    <citation type="journal article" date="2016" name="Mol. Biol. Evol.">
        <title>Comparative Genomics of Early-Diverging Mushroom-Forming Fungi Provides Insights into the Origins of Lignocellulose Decay Capabilities.</title>
        <authorList>
            <person name="Nagy L.G."/>
            <person name="Riley R."/>
            <person name="Tritt A."/>
            <person name="Adam C."/>
            <person name="Daum C."/>
            <person name="Floudas D."/>
            <person name="Sun H."/>
            <person name="Yadav J.S."/>
            <person name="Pangilinan J."/>
            <person name="Larsson K.H."/>
            <person name="Matsuura K."/>
            <person name="Barry K."/>
            <person name="Labutti K."/>
            <person name="Kuo R."/>
            <person name="Ohm R.A."/>
            <person name="Bhattacharya S.S."/>
            <person name="Shirouzu T."/>
            <person name="Yoshinaga Y."/>
            <person name="Martin F.M."/>
            <person name="Grigoriev I.V."/>
            <person name="Hibbett D.S."/>
        </authorList>
    </citation>
    <scope>NUCLEOTIDE SEQUENCE [LARGE SCALE GENOMIC DNA]</scope>
    <source>
        <strain evidence="5 6">HHB12029</strain>
    </source>
</reference>
<feature type="domain" description="Ras-GAP" evidence="3">
    <location>
        <begin position="1353"/>
        <end position="1567"/>
    </location>
</feature>
<dbReference type="Pfam" id="PF00307">
    <property type="entry name" value="CH"/>
    <property type="match status" value="1"/>
</dbReference>
<dbReference type="SUPFAM" id="SSF48350">
    <property type="entry name" value="GTPase activation domain, GAP"/>
    <property type="match status" value="1"/>
</dbReference>
<dbReference type="InterPro" id="IPR008936">
    <property type="entry name" value="Rho_GTPase_activation_prot"/>
</dbReference>
<feature type="compositionally biased region" description="Polar residues" evidence="2">
    <location>
        <begin position="198"/>
        <end position="207"/>
    </location>
</feature>
<dbReference type="GO" id="GO:0110085">
    <property type="term" value="C:mitotic actomyosin contractile ring"/>
    <property type="evidence" value="ECO:0007669"/>
    <property type="project" value="TreeGrafter"/>
</dbReference>
<dbReference type="GO" id="GO:0051015">
    <property type="term" value="F:actin filament binding"/>
    <property type="evidence" value="ECO:0007669"/>
    <property type="project" value="TreeGrafter"/>
</dbReference>
<dbReference type="Pfam" id="PF00616">
    <property type="entry name" value="RasGAP"/>
    <property type="match status" value="1"/>
</dbReference>
<feature type="coiled-coil region" evidence="1">
    <location>
        <begin position="1217"/>
        <end position="1244"/>
    </location>
</feature>
<feature type="compositionally biased region" description="Low complexity" evidence="2">
    <location>
        <begin position="377"/>
        <end position="394"/>
    </location>
</feature>
<protein>
    <recommendedName>
        <fullName evidence="7">Ras GTPase-activating protein</fullName>
    </recommendedName>
</protein>
<feature type="compositionally biased region" description="Polar residues" evidence="2">
    <location>
        <begin position="51"/>
        <end position="63"/>
    </location>
</feature>
<feature type="compositionally biased region" description="Basic and acidic residues" evidence="2">
    <location>
        <begin position="469"/>
        <end position="517"/>
    </location>
</feature>
<feature type="compositionally biased region" description="Pro residues" evidence="2">
    <location>
        <begin position="518"/>
        <end position="532"/>
    </location>
</feature>
<feature type="region of interest" description="Disordered" evidence="2">
    <location>
        <begin position="1"/>
        <end position="23"/>
    </location>
</feature>
<dbReference type="Pfam" id="PF03836">
    <property type="entry name" value="RasGAP_C"/>
    <property type="match status" value="1"/>
</dbReference>
<evidence type="ECO:0000256" key="1">
    <source>
        <dbReference type="SAM" id="Coils"/>
    </source>
</evidence>
<dbReference type="InterPro" id="IPR001936">
    <property type="entry name" value="RasGAP_dom"/>
</dbReference>
<dbReference type="GO" id="GO:0005096">
    <property type="term" value="F:GTPase activator activity"/>
    <property type="evidence" value="ECO:0007669"/>
    <property type="project" value="TreeGrafter"/>
</dbReference>
<dbReference type="STRING" id="1314781.A0A165R155"/>
<dbReference type="SMART" id="SM00323">
    <property type="entry name" value="RasGAP"/>
    <property type="match status" value="1"/>
</dbReference>
<dbReference type="InterPro" id="IPR000048">
    <property type="entry name" value="IQ_motif_EF-hand-BS"/>
</dbReference>
<dbReference type="SMART" id="SM00015">
    <property type="entry name" value="IQ"/>
    <property type="match status" value="10"/>
</dbReference>
<gene>
    <name evidence="5" type="ORF">EXIGLDRAFT_758644</name>
</gene>
<evidence type="ECO:0000259" key="3">
    <source>
        <dbReference type="PROSITE" id="PS50018"/>
    </source>
</evidence>
<dbReference type="Gene3D" id="1.20.5.190">
    <property type="match status" value="1"/>
</dbReference>
<feature type="compositionally biased region" description="Polar residues" evidence="2">
    <location>
        <begin position="147"/>
        <end position="168"/>
    </location>
</feature>
<evidence type="ECO:0000259" key="4">
    <source>
        <dbReference type="PROSITE" id="PS50021"/>
    </source>
</evidence>
<dbReference type="EMBL" id="KV425882">
    <property type="protein sequence ID" value="KZW04349.1"/>
    <property type="molecule type" value="Genomic_DNA"/>
</dbReference>
<dbReference type="FunCoup" id="A0A165R155">
    <property type="interactions" value="171"/>
</dbReference>
<feature type="compositionally biased region" description="Polar residues" evidence="2">
    <location>
        <begin position="113"/>
        <end position="141"/>
    </location>
</feature>
<feature type="compositionally biased region" description="Polar residues" evidence="2">
    <location>
        <begin position="297"/>
        <end position="311"/>
    </location>
</feature>
<dbReference type="GO" id="GO:0005516">
    <property type="term" value="F:calmodulin binding"/>
    <property type="evidence" value="ECO:0007669"/>
    <property type="project" value="TreeGrafter"/>
</dbReference>
<dbReference type="Proteomes" id="UP000077266">
    <property type="component" value="Unassembled WGS sequence"/>
</dbReference>
<dbReference type="PROSITE" id="PS50021">
    <property type="entry name" value="CH"/>
    <property type="match status" value="1"/>
</dbReference>
<dbReference type="CDD" id="cd21206">
    <property type="entry name" value="CH_IQGAP"/>
    <property type="match status" value="1"/>
</dbReference>
<dbReference type="InParanoid" id="A0A165R155"/>
<dbReference type="PANTHER" id="PTHR14149:SF14">
    <property type="entry name" value="CALPONIN-HOMOLOGY (CH) DOMAIN-CONTAINING PROTEIN"/>
    <property type="match status" value="1"/>
</dbReference>
<accession>A0A165R155</accession>